<evidence type="ECO:0000256" key="1">
    <source>
        <dbReference type="SAM" id="MobiDB-lite"/>
    </source>
</evidence>
<evidence type="ECO:0000313" key="3">
    <source>
        <dbReference type="Proteomes" id="UP000318995"/>
    </source>
</evidence>
<keyword evidence="3" id="KW-1185">Reference proteome</keyword>
<gene>
    <name evidence="2" type="ORF">Pla111_00310</name>
</gene>
<dbReference type="EMBL" id="SJPH01000001">
    <property type="protein sequence ID" value="TWT48270.1"/>
    <property type="molecule type" value="Genomic_DNA"/>
</dbReference>
<accession>A0A5C5WC71</accession>
<dbReference type="AlphaFoldDB" id="A0A5C5WC71"/>
<reference evidence="2 3" key="1">
    <citation type="submission" date="2019-02" db="EMBL/GenBank/DDBJ databases">
        <title>Deep-cultivation of Planctomycetes and their phenomic and genomic characterization uncovers novel biology.</title>
        <authorList>
            <person name="Wiegand S."/>
            <person name="Jogler M."/>
            <person name="Boedeker C."/>
            <person name="Pinto D."/>
            <person name="Vollmers J."/>
            <person name="Rivas-Marin E."/>
            <person name="Kohn T."/>
            <person name="Peeters S.H."/>
            <person name="Heuer A."/>
            <person name="Rast P."/>
            <person name="Oberbeckmann S."/>
            <person name="Bunk B."/>
            <person name="Jeske O."/>
            <person name="Meyerdierks A."/>
            <person name="Storesund J.E."/>
            <person name="Kallscheuer N."/>
            <person name="Luecker S."/>
            <person name="Lage O.M."/>
            <person name="Pohl T."/>
            <person name="Merkel B.J."/>
            <person name="Hornburger P."/>
            <person name="Mueller R.-W."/>
            <person name="Bruemmer F."/>
            <person name="Labrenz M."/>
            <person name="Spormann A.M."/>
            <person name="Op Den Camp H."/>
            <person name="Overmann J."/>
            <person name="Amann R."/>
            <person name="Jetten M.S.M."/>
            <person name="Mascher T."/>
            <person name="Medema M.H."/>
            <person name="Devos D.P."/>
            <person name="Kaster A.-K."/>
            <person name="Ovreas L."/>
            <person name="Rohde M."/>
            <person name="Galperin M.Y."/>
            <person name="Jogler C."/>
        </authorList>
    </citation>
    <scope>NUCLEOTIDE SEQUENCE [LARGE SCALE GENOMIC DNA]</scope>
    <source>
        <strain evidence="2 3">Pla111</strain>
    </source>
</reference>
<comment type="caution">
    <text evidence="2">The sequence shown here is derived from an EMBL/GenBank/DDBJ whole genome shotgun (WGS) entry which is preliminary data.</text>
</comment>
<sequence>MLVPPPGTLVLTPSLASRLGILILIFTGASALGCGDTAPPIRSAPAPQGGSPAPGASQAPSVVAPSDQTSAREPGTNPVPDDGRILWRRPTPEAPPIDSRLVPENSELVVLARPAKLLADTEGAKAWTAAGALGQHAMSAIARAAAGRPAEVGRVVVGVASGPSYGQFKTTLIVEPQASATPPLLPSAFDRLLATSSADSQLSVLVSLPWLLGEGAALFEAQATPALETLRQEIDEEWRCALLSVQLVGVDGPLYWEVRLVGGAGVPERLRGKGLAERASKWADELEQTLSVQPVTPHSAKLLSAAPAMLRAAGRLARVGADDGQTVINGYLPRNALHNLVLVAELLVAEHLETSPSTTPEPASTLTLQQRLDRPISLQLNRESLVTAVTILAETIGVPITINGRDLQLQGITRNQMVSLDARQQTAAETLVEVLRRANPDREAAGASDPRQQLVYVIRDSPPAIILTTRAAARERGEPLPAVFIE</sequence>
<dbReference type="Proteomes" id="UP000318995">
    <property type="component" value="Unassembled WGS sequence"/>
</dbReference>
<organism evidence="2 3">
    <name type="scientific">Botrimarina hoheduenensis</name>
    <dbReference type="NCBI Taxonomy" id="2528000"/>
    <lineage>
        <taxon>Bacteria</taxon>
        <taxon>Pseudomonadati</taxon>
        <taxon>Planctomycetota</taxon>
        <taxon>Planctomycetia</taxon>
        <taxon>Pirellulales</taxon>
        <taxon>Lacipirellulaceae</taxon>
        <taxon>Botrimarina</taxon>
    </lineage>
</organism>
<name>A0A5C5WC71_9BACT</name>
<protein>
    <submittedName>
        <fullName evidence="2">Uncharacterized protein</fullName>
    </submittedName>
</protein>
<proteinExistence type="predicted"/>
<evidence type="ECO:0000313" key="2">
    <source>
        <dbReference type="EMBL" id="TWT48270.1"/>
    </source>
</evidence>
<feature type="region of interest" description="Disordered" evidence="1">
    <location>
        <begin position="40"/>
        <end position="100"/>
    </location>
</feature>
<feature type="compositionally biased region" description="Low complexity" evidence="1">
    <location>
        <begin position="43"/>
        <end position="66"/>
    </location>
</feature>